<dbReference type="NCBIfam" id="TIGR00377">
    <property type="entry name" value="ant_ant_sig"/>
    <property type="match status" value="1"/>
</dbReference>
<gene>
    <name evidence="4" type="ORF">E1091_07595</name>
</gene>
<dbReference type="SUPFAM" id="SSF52091">
    <property type="entry name" value="SpoIIaa-like"/>
    <property type="match status" value="1"/>
</dbReference>
<protein>
    <recommendedName>
        <fullName evidence="2">Anti-sigma factor antagonist</fullName>
    </recommendedName>
</protein>
<comment type="caution">
    <text evidence="4">The sequence shown here is derived from an EMBL/GenBank/DDBJ whole genome shotgun (WGS) entry which is preliminary data.</text>
</comment>
<accession>A0ABY2DI74</accession>
<dbReference type="PROSITE" id="PS50801">
    <property type="entry name" value="STAS"/>
    <property type="match status" value="1"/>
</dbReference>
<keyword evidence="5" id="KW-1185">Reference proteome</keyword>
<reference evidence="4 5" key="1">
    <citation type="submission" date="2019-02" db="EMBL/GenBank/DDBJ databases">
        <title>Draft genome sequences of novel Actinobacteria.</title>
        <authorList>
            <person name="Sahin N."/>
            <person name="Ay H."/>
            <person name="Saygin H."/>
        </authorList>
    </citation>
    <scope>NUCLEOTIDE SEQUENCE [LARGE SCALE GENOMIC DNA]</scope>
    <source>
        <strain evidence="4 5">JCM 30529</strain>
    </source>
</reference>
<evidence type="ECO:0000256" key="1">
    <source>
        <dbReference type="ARBA" id="ARBA00009013"/>
    </source>
</evidence>
<dbReference type="Pfam" id="PF01740">
    <property type="entry name" value="STAS"/>
    <property type="match status" value="1"/>
</dbReference>
<dbReference type="PANTHER" id="PTHR33495">
    <property type="entry name" value="ANTI-SIGMA FACTOR ANTAGONIST TM_1081-RELATED-RELATED"/>
    <property type="match status" value="1"/>
</dbReference>
<evidence type="ECO:0000259" key="3">
    <source>
        <dbReference type="PROSITE" id="PS50801"/>
    </source>
</evidence>
<evidence type="ECO:0000256" key="2">
    <source>
        <dbReference type="RuleBase" id="RU003749"/>
    </source>
</evidence>
<dbReference type="EMBL" id="SMKE01000196">
    <property type="protein sequence ID" value="TDB98582.1"/>
    <property type="molecule type" value="Genomic_DNA"/>
</dbReference>
<dbReference type="CDD" id="cd07043">
    <property type="entry name" value="STAS_anti-anti-sigma_factors"/>
    <property type="match status" value="1"/>
</dbReference>
<dbReference type="InterPro" id="IPR036513">
    <property type="entry name" value="STAS_dom_sf"/>
</dbReference>
<dbReference type="InterPro" id="IPR002645">
    <property type="entry name" value="STAS_dom"/>
</dbReference>
<dbReference type="InterPro" id="IPR003658">
    <property type="entry name" value="Anti-sigma_ant"/>
</dbReference>
<sequence length="195" mass="20619">MTVVPGLRPGTVQLICDGCGEIRTEVTSQLREPDVVWPVIAEYAWSGSAFATGPHRCPRCPTGPIDVPVVPPAGPVESAAWHVAIDSLPDAVVVRPSGDIDLAVAEPLRAALAEAVAVGRPVVLDLSQVELIDSTGLGILVRAHNDARQRGLTLCLVAPSRFVLTVLHTMRLAGVFLTFDERHQALTCLAAARAD</sequence>
<organism evidence="4 5">
    <name type="scientific">Micromonospora fluostatini</name>
    <dbReference type="NCBI Taxonomy" id="1629071"/>
    <lineage>
        <taxon>Bacteria</taxon>
        <taxon>Bacillati</taxon>
        <taxon>Actinomycetota</taxon>
        <taxon>Actinomycetes</taxon>
        <taxon>Micromonosporales</taxon>
        <taxon>Micromonosporaceae</taxon>
        <taxon>Micromonospora</taxon>
    </lineage>
</organism>
<dbReference type="PANTHER" id="PTHR33495:SF2">
    <property type="entry name" value="ANTI-SIGMA FACTOR ANTAGONIST TM_1081-RELATED"/>
    <property type="match status" value="1"/>
</dbReference>
<name>A0ABY2DI74_9ACTN</name>
<dbReference type="Proteomes" id="UP000295626">
    <property type="component" value="Unassembled WGS sequence"/>
</dbReference>
<comment type="similarity">
    <text evidence="1 2">Belongs to the anti-sigma-factor antagonist family.</text>
</comment>
<evidence type="ECO:0000313" key="4">
    <source>
        <dbReference type="EMBL" id="TDB98582.1"/>
    </source>
</evidence>
<dbReference type="Gene3D" id="3.30.750.24">
    <property type="entry name" value="STAS domain"/>
    <property type="match status" value="1"/>
</dbReference>
<proteinExistence type="inferred from homology"/>
<feature type="domain" description="STAS" evidence="3">
    <location>
        <begin position="81"/>
        <end position="189"/>
    </location>
</feature>
<evidence type="ECO:0000313" key="5">
    <source>
        <dbReference type="Proteomes" id="UP000295626"/>
    </source>
</evidence>